<evidence type="ECO:0000259" key="11">
    <source>
        <dbReference type="Pfam" id="PF13206"/>
    </source>
</evidence>
<proteinExistence type="predicted"/>
<feature type="transmembrane region" description="Helical" evidence="10">
    <location>
        <begin position="46"/>
        <end position="62"/>
    </location>
</feature>
<dbReference type="InterPro" id="IPR025932">
    <property type="entry name" value="Trypano_VSG_B_N_dom"/>
</dbReference>
<dbReference type="GO" id="GO:0005886">
    <property type="term" value="C:plasma membrane"/>
    <property type="evidence" value="ECO:0007669"/>
    <property type="project" value="UniProtKB-SubCell"/>
</dbReference>
<feature type="region of interest" description="Disordered" evidence="9">
    <location>
        <begin position="531"/>
        <end position="558"/>
    </location>
</feature>
<keyword evidence="3" id="KW-1003">Cell membrane</keyword>
<keyword evidence="4" id="KW-0336">GPI-anchor</keyword>
<evidence type="ECO:0000256" key="10">
    <source>
        <dbReference type="SAM" id="Phobius"/>
    </source>
</evidence>
<evidence type="ECO:0000256" key="9">
    <source>
        <dbReference type="SAM" id="MobiDB-lite"/>
    </source>
</evidence>
<keyword evidence="7" id="KW-0325">Glycoprotein</keyword>
<keyword evidence="10" id="KW-1133">Transmembrane helix</keyword>
<keyword evidence="10" id="KW-0812">Transmembrane</keyword>
<dbReference type="InterPro" id="IPR027446">
    <property type="entry name" value="VSG_C_dom_sf"/>
</dbReference>
<evidence type="ECO:0000256" key="7">
    <source>
        <dbReference type="ARBA" id="ARBA00023180"/>
    </source>
</evidence>
<comment type="function">
    <text evidence="1">VSG forms a coat on the surface of the parasite. The trypanosome evades the immune response of the host by expressing a series of antigenically distinct VSGs from an estimated 1000 VSG genes.</text>
</comment>
<evidence type="ECO:0000256" key="8">
    <source>
        <dbReference type="ARBA" id="ARBA00023288"/>
    </source>
</evidence>
<dbReference type="VEuPathDB" id="TriTrypDB:Tb427_000079100"/>
<dbReference type="EMBL" id="KY404384">
    <property type="protein sequence ID" value="ARB50635.1"/>
    <property type="molecule type" value="Genomic_DNA"/>
</dbReference>
<reference evidence="12" key="1">
    <citation type="submission" date="2016-12" db="EMBL/GenBank/DDBJ databases">
        <title>Extending the VSGnome of Trypanosoma brucei strain TREU927.</title>
        <authorList>
            <person name="Cross G.A."/>
        </authorList>
    </citation>
    <scope>NUCLEOTIDE SEQUENCE</scope>
    <source>
        <strain evidence="12">Tb927.99.319</strain>
    </source>
</reference>
<evidence type="ECO:0000256" key="4">
    <source>
        <dbReference type="ARBA" id="ARBA00022622"/>
    </source>
</evidence>
<evidence type="ECO:0000256" key="6">
    <source>
        <dbReference type="ARBA" id="ARBA00023136"/>
    </source>
</evidence>
<dbReference type="Pfam" id="PF13206">
    <property type="entry name" value="VSG_B"/>
    <property type="match status" value="1"/>
</dbReference>
<evidence type="ECO:0000256" key="3">
    <source>
        <dbReference type="ARBA" id="ARBA00022475"/>
    </source>
</evidence>
<feature type="domain" description="Trypanosome variant surface glycoprotein B-type N-terminal" evidence="11">
    <location>
        <begin position="115"/>
        <end position="470"/>
    </location>
</feature>
<keyword evidence="5" id="KW-0732">Signal</keyword>
<dbReference type="GO" id="GO:0098552">
    <property type="term" value="C:side of membrane"/>
    <property type="evidence" value="ECO:0007669"/>
    <property type="project" value="UniProtKB-KW"/>
</dbReference>
<feature type="compositionally biased region" description="Polar residues" evidence="9">
    <location>
        <begin position="491"/>
        <end position="504"/>
    </location>
</feature>
<evidence type="ECO:0000256" key="5">
    <source>
        <dbReference type="ARBA" id="ARBA00022729"/>
    </source>
</evidence>
<evidence type="ECO:0000313" key="12">
    <source>
        <dbReference type="EMBL" id="ARB50635.1"/>
    </source>
</evidence>
<feature type="region of interest" description="Disordered" evidence="9">
    <location>
        <begin position="490"/>
        <end position="517"/>
    </location>
</feature>
<keyword evidence="6 10" id="KW-0472">Membrane</keyword>
<sequence>MSSAPTRIDSAPTALINSQADFCVCPFGGVKRRKQPASSPSIKNKAVIQAAVSLFLLLFFFLEDKQRQKQQLLSKFYQTQQFFRYKKSAFIKIIRTKRIISLRSRMRRLWAAVVTAIALANAADAAISSGANSAEFTALCALVELARSTLTVPAEPTLNKAAYKKLQKLNMTASDGDWLKMFHKGPAAADFHETIPSNLATIEGWPDRWAAWIEARKAAAKGAEDSDIKQSGLLELTADQRAVAAARIKSLTDAAEQQIRGLQVPKTPDSDLEAANIKKALLKAVFGKTDAEPATNALADTFGGDATGSRNTVCEAAEGANKAQTVVATMLCLCTKDQATGTADVCHDAQTDGNDWTAASAPTAAHQDELPKLCGPGGKRTLTAAYIRQKLEAVRGLIKVRNTDGYLGKTISNCAGANNAGMCIKIAGYKDAPDSKFEAIPWLKGLVNIEKKLTAREHRIAAAAAADRIITNAADTAMAAAAEVHVLVSGNRPQTESKPATANDNKPPAGCAGSRTPEECKEKKADCEWKGTEKEGNCVEKEGVKKESEGPTNTNTTGSNSFVINKAPLLLAFLLF</sequence>
<feature type="compositionally biased region" description="Basic and acidic residues" evidence="9">
    <location>
        <begin position="531"/>
        <end position="549"/>
    </location>
</feature>
<name>A0A1V0FZ74_9TRYP</name>
<accession>A0A1V0FZ74</accession>
<feature type="transmembrane region" description="Helical" evidence="10">
    <location>
        <begin position="109"/>
        <end position="127"/>
    </location>
</feature>
<dbReference type="SUPFAM" id="SSF118251">
    <property type="entry name" value="Variant surface glycoprotein MITAT 1.2, VSG 221, C-terminal domain"/>
    <property type="match status" value="1"/>
</dbReference>
<protein>
    <submittedName>
        <fullName evidence="12">Variant surface glycoprotein</fullName>
    </submittedName>
</protein>
<evidence type="ECO:0000256" key="1">
    <source>
        <dbReference type="ARBA" id="ARBA00002523"/>
    </source>
</evidence>
<dbReference type="VEuPathDB" id="TriTrypDB:Tb09.v4.0185"/>
<keyword evidence="8" id="KW-0449">Lipoprotein</keyword>
<evidence type="ECO:0000256" key="2">
    <source>
        <dbReference type="ARBA" id="ARBA00004609"/>
    </source>
</evidence>
<dbReference type="AlphaFoldDB" id="A0A1V0FZ74"/>
<comment type="subcellular location">
    <subcellularLocation>
        <location evidence="2">Cell membrane</location>
        <topology evidence="2">Lipid-anchor</topology>
        <topology evidence="2">GPI-anchor</topology>
    </subcellularLocation>
</comment>
<organism evidence="12">
    <name type="scientific">Trypanosoma brucei</name>
    <dbReference type="NCBI Taxonomy" id="5691"/>
    <lineage>
        <taxon>Eukaryota</taxon>
        <taxon>Discoba</taxon>
        <taxon>Euglenozoa</taxon>
        <taxon>Kinetoplastea</taxon>
        <taxon>Metakinetoplastina</taxon>
        <taxon>Trypanosomatida</taxon>
        <taxon>Trypanosomatidae</taxon>
        <taxon>Trypanosoma</taxon>
    </lineage>
</organism>